<dbReference type="EMBL" id="UGXH01000003">
    <property type="protein sequence ID" value="SUG56510.1"/>
    <property type="molecule type" value="Genomic_DNA"/>
</dbReference>
<protein>
    <submittedName>
        <fullName evidence="2">Uncharacterized protein</fullName>
    </submittedName>
</protein>
<evidence type="ECO:0000313" key="3">
    <source>
        <dbReference type="Proteomes" id="UP000254633"/>
    </source>
</evidence>
<evidence type="ECO:0000256" key="1">
    <source>
        <dbReference type="SAM" id="MobiDB-lite"/>
    </source>
</evidence>
<gene>
    <name evidence="2" type="ORF">NCTC10060_03689</name>
</gene>
<sequence>MANRSPTDSLAQEAGSTRHAEKRSSRVANARRMSPAGKVRRPMACLTAAASSCVSFWLIQRNNIATRYGPATAPLARRLPPCLPYWFFATLPVKISFAPGFARHSRMPSASRGKLLLIKFRARRPLRVPGITAAENHNILHLLRTLPGGVVVFYRTQRWSATGCRP</sequence>
<proteinExistence type="predicted"/>
<accession>A0A379U296</accession>
<organism evidence="2 3">
    <name type="scientific">Salmonella diarizonae</name>
    <dbReference type="NCBI Taxonomy" id="59204"/>
    <lineage>
        <taxon>Bacteria</taxon>
        <taxon>Pseudomonadati</taxon>
        <taxon>Pseudomonadota</taxon>
        <taxon>Gammaproteobacteria</taxon>
        <taxon>Enterobacterales</taxon>
        <taxon>Enterobacteriaceae</taxon>
        <taxon>Salmonella</taxon>
    </lineage>
</organism>
<evidence type="ECO:0000313" key="2">
    <source>
        <dbReference type="EMBL" id="SUG56510.1"/>
    </source>
</evidence>
<dbReference type="Proteomes" id="UP000254633">
    <property type="component" value="Unassembled WGS sequence"/>
</dbReference>
<dbReference type="AlphaFoldDB" id="A0A379U296"/>
<reference evidence="2 3" key="1">
    <citation type="submission" date="2018-06" db="EMBL/GenBank/DDBJ databases">
        <authorList>
            <consortium name="Pathogen Informatics"/>
            <person name="Doyle S."/>
        </authorList>
    </citation>
    <scope>NUCLEOTIDE SEQUENCE [LARGE SCALE GENOMIC DNA]</scope>
    <source>
        <strain evidence="2 3">NCTC10060</strain>
    </source>
</reference>
<feature type="compositionally biased region" description="Polar residues" evidence="1">
    <location>
        <begin position="1"/>
        <end position="10"/>
    </location>
</feature>
<name>A0A379U296_SALDZ</name>
<feature type="region of interest" description="Disordered" evidence="1">
    <location>
        <begin position="1"/>
        <end position="35"/>
    </location>
</feature>